<dbReference type="PANTHER" id="PTHR22891">
    <property type="entry name" value="EUKARYOTIC TRANSLATION INITIATION FACTOR 2C"/>
    <property type="match status" value="1"/>
</dbReference>
<dbReference type="Gene3D" id="3.30.420.10">
    <property type="entry name" value="Ribonuclease H-like superfamily/Ribonuclease H"/>
    <property type="match status" value="1"/>
</dbReference>
<dbReference type="PROSITE" id="PS50822">
    <property type="entry name" value="PIWI"/>
    <property type="match status" value="1"/>
</dbReference>
<reference evidence="2 3" key="1">
    <citation type="journal article" date="2019" name="Nat. Ecol. Evol.">
        <title>Megaphylogeny resolves global patterns of mushroom evolution.</title>
        <authorList>
            <person name="Varga T."/>
            <person name="Krizsan K."/>
            <person name="Foldi C."/>
            <person name="Dima B."/>
            <person name="Sanchez-Garcia M."/>
            <person name="Sanchez-Ramirez S."/>
            <person name="Szollosi G.J."/>
            <person name="Szarkandi J.G."/>
            <person name="Papp V."/>
            <person name="Albert L."/>
            <person name="Andreopoulos W."/>
            <person name="Angelini C."/>
            <person name="Antonin V."/>
            <person name="Barry K.W."/>
            <person name="Bougher N.L."/>
            <person name="Buchanan P."/>
            <person name="Buyck B."/>
            <person name="Bense V."/>
            <person name="Catcheside P."/>
            <person name="Chovatia M."/>
            <person name="Cooper J."/>
            <person name="Damon W."/>
            <person name="Desjardin D."/>
            <person name="Finy P."/>
            <person name="Geml J."/>
            <person name="Haridas S."/>
            <person name="Hughes K."/>
            <person name="Justo A."/>
            <person name="Karasinski D."/>
            <person name="Kautmanova I."/>
            <person name="Kiss B."/>
            <person name="Kocsube S."/>
            <person name="Kotiranta H."/>
            <person name="LaButti K.M."/>
            <person name="Lechner B.E."/>
            <person name="Liimatainen K."/>
            <person name="Lipzen A."/>
            <person name="Lukacs Z."/>
            <person name="Mihaltcheva S."/>
            <person name="Morgado L.N."/>
            <person name="Niskanen T."/>
            <person name="Noordeloos M.E."/>
            <person name="Ohm R.A."/>
            <person name="Ortiz-Santana B."/>
            <person name="Ovrebo C."/>
            <person name="Racz N."/>
            <person name="Riley R."/>
            <person name="Savchenko A."/>
            <person name="Shiryaev A."/>
            <person name="Soop K."/>
            <person name="Spirin V."/>
            <person name="Szebenyi C."/>
            <person name="Tomsovsky M."/>
            <person name="Tulloss R.E."/>
            <person name="Uehling J."/>
            <person name="Grigoriev I.V."/>
            <person name="Vagvolgyi C."/>
            <person name="Papp T."/>
            <person name="Martin F.M."/>
            <person name="Miettinen O."/>
            <person name="Hibbett D.S."/>
            <person name="Nagy L.G."/>
        </authorList>
    </citation>
    <scope>NUCLEOTIDE SEQUENCE [LARGE SCALE GENOMIC DNA]</scope>
    <source>
        <strain evidence="2 3">HHB13444</strain>
    </source>
</reference>
<dbReference type="SMART" id="SM01163">
    <property type="entry name" value="DUF1785"/>
    <property type="match status" value="1"/>
</dbReference>
<dbReference type="InterPro" id="IPR012337">
    <property type="entry name" value="RNaseH-like_sf"/>
</dbReference>
<dbReference type="InterPro" id="IPR014811">
    <property type="entry name" value="ArgoL1"/>
</dbReference>
<dbReference type="CDD" id="cd02846">
    <property type="entry name" value="PAZ_argonaute_like"/>
    <property type="match status" value="1"/>
</dbReference>
<name>A0A5C3PHD1_9APHY</name>
<evidence type="ECO:0000259" key="1">
    <source>
        <dbReference type="PROSITE" id="PS50822"/>
    </source>
</evidence>
<dbReference type="InParanoid" id="A0A5C3PHD1"/>
<dbReference type="Pfam" id="PF08699">
    <property type="entry name" value="ArgoL1"/>
    <property type="match status" value="1"/>
</dbReference>
<dbReference type="GO" id="GO:0003676">
    <property type="term" value="F:nucleic acid binding"/>
    <property type="evidence" value="ECO:0007669"/>
    <property type="project" value="InterPro"/>
</dbReference>
<evidence type="ECO:0000313" key="2">
    <source>
        <dbReference type="EMBL" id="TFK88672.1"/>
    </source>
</evidence>
<sequence>MNRRQLSVTTNSYEITALPTSPYFHFDEIVPPCLTKGRNYEIIDRLQTDNADVFNPRPVFDGRKNMFCRRDIRGGDYPVAMGRDRTKITHKVTIKRVNVINPTDVQKLLRPRQQGDSAELNAMSLNLLQLIVRQAPNLRHRFPADARSFYVETNARDLRIGLSAWRGFFQSVRPTQGRLLINIDVSHAAIYTPGPLIETMLRYLELRDVRDLQSINPPNFAKLRTFLKGVHVAIVIPGQSRDRRPPRPRPISELIPHAALQEFDKDGERLTVQRHFESKYNLQLRHPRIVGVRIGKTAIIPAEFCQVIGGQVYRKKIPPLAQKAFLEFATQKPRLRITDIRNAVSNNTFNYRDSDFMTEAGMRVHETPVEINGELIEPPPIMYGPSRGSNHPDVLNVPFKSGAWNVVNRRFWKPEKLGNWGVAVFDRAQESTVHRFVSTLVTNLQKLGMTVMNPHPPIRPGNPSNPEATLQELIAIMNGPQLGQQLGKPQLILVMLPANAADCRRTVKHWGDIKMTISTQCVFYSQRSGKWERCNDQYCNNVALKINSRLGGVNSAINSPFNDVLKESMVIGADVGHPGPGSQNRPSVVGMVATVDPDVNIMTSAAGVQEPRKEIMGKLDEMIVMALNDWKGWRTLNIRGYAQNPLPPKYIIFYRDGVSEGEFSQVAQLEIPLIKGNTEGFRKSGLPERIWPKLLFIVVGKRHHIRFFPIDERDGDKSGNCPAGLLVDKHITNPSYQDFYLQSHAGLLGTSRPAHYVILENQTSLDKQAVQTLTFHLCHTYASATRSVSIPAPVYYADKICGRLEFHCENGAGLSDTASNITGGSPEFDLVEWERLFKQTKLNRHKYFI</sequence>
<dbReference type="InterPro" id="IPR036085">
    <property type="entry name" value="PAZ_dom_sf"/>
</dbReference>
<feature type="domain" description="Piwi" evidence="1">
    <location>
        <begin position="491"/>
        <end position="809"/>
    </location>
</feature>
<dbReference type="InterPro" id="IPR036397">
    <property type="entry name" value="RNaseH_sf"/>
</dbReference>
<dbReference type="EMBL" id="ML211103">
    <property type="protein sequence ID" value="TFK88672.1"/>
    <property type="molecule type" value="Genomic_DNA"/>
</dbReference>
<dbReference type="Proteomes" id="UP000308197">
    <property type="component" value="Unassembled WGS sequence"/>
</dbReference>
<proteinExistence type="predicted"/>
<dbReference type="Pfam" id="PF02171">
    <property type="entry name" value="Piwi"/>
    <property type="match status" value="1"/>
</dbReference>
<accession>A0A5C3PHD1</accession>
<dbReference type="Gene3D" id="2.170.260.10">
    <property type="entry name" value="paz domain"/>
    <property type="match status" value="1"/>
</dbReference>
<dbReference type="Pfam" id="PF16486">
    <property type="entry name" value="ArgoN"/>
    <property type="match status" value="1"/>
</dbReference>
<protein>
    <submittedName>
        <fullName evidence="2">Piwi-domain-containing protein</fullName>
    </submittedName>
</protein>
<gene>
    <name evidence="2" type="ORF">K466DRAFT_598418</name>
</gene>
<dbReference type="SUPFAM" id="SSF53098">
    <property type="entry name" value="Ribonuclease H-like"/>
    <property type="match status" value="1"/>
</dbReference>
<keyword evidence="3" id="KW-1185">Reference proteome</keyword>
<evidence type="ECO:0000313" key="3">
    <source>
        <dbReference type="Proteomes" id="UP000308197"/>
    </source>
</evidence>
<dbReference type="Gene3D" id="3.40.50.2300">
    <property type="match status" value="1"/>
</dbReference>
<dbReference type="InterPro" id="IPR032473">
    <property type="entry name" value="Argonaute_Mid_dom"/>
</dbReference>
<dbReference type="Pfam" id="PF16487">
    <property type="entry name" value="ArgoMid"/>
    <property type="match status" value="1"/>
</dbReference>
<dbReference type="InterPro" id="IPR003165">
    <property type="entry name" value="Piwi"/>
</dbReference>
<dbReference type="SUPFAM" id="SSF101690">
    <property type="entry name" value="PAZ domain"/>
    <property type="match status" value="1"/>
</dbReference>
<dbReference type="SMART" id="SM00950">
    <property type="entry name" value="Piwi"/>
    <property type="match status" value="1"/>
</dbReference>
<organism evidence="2 3">
    <name type="scientific">Polyporus arcularius HHB13444</name>
    <dbReference type="NCBI Taxonomy" id="1314778"/>
    <lineage>
        <taxon>Eukaryota</taxon>
        <taxon>Fungi</taxon>
        <taxon>Dikarya</taxon>
        <taxon>Basidiomycota</taxon>
        <taxon>Agaricomycotina</taxon>
        <taxon>Agaricomycetes</taxon>
        <taxon>Polyporales</taxon>
        <taxon>Polyporaceae</taxon>
        <taxon>Polyporus</taxon>
    </lineage>
</organism>
<dbReference type="FunCoup" id="A0A5C3PHD1">
    <property type="interactions" value="234"/>
</dbReference>
<dbReference type="STRING" id="1314778.A0A5C3PHD1"/>
<dbReference type="InterPro" id="IPR032474">
    <property type="entry name" value="Argonaute_N"/>
</dbReference>
<dbReference type="AlphaFoldDB" id="A0A5C3PHD1"/>